<dbReference type="AlphaFoldDB" id="A0A6L3VHP8"/>
<dbReference type="EMBL" id="WBMR01000216">
    <property type="protein sequence ID" value="KAB2364756.1"/>
    <property type="molecule type" value="Genomic_DNA"/>
</dbReference>
<reference evidence="4 5" key="1">
    <citation type="submission" date="2019-09" db="EMBL/GenBank/DDBJ databases">
        <title>Actinomadura physcomitrii sp. nov., a novel actinomycete isolated from moss [Physcomitrium sphaericum (Ludw) Fuernr].</title>
        <authorList>
            <person name="Liu C."/>
            <person name="Zhuang X."/>
        </authorList>
    </citation>
    <scope>NUCLEOTIDE SEQUENCE [LARGE SCALE GENOMIC DNA]</scope>
    <source>
        <strain evidence="4 5">CYP1-1B</strain>
    </source>
</reference>
<feature type="region of interest" description="Disordered" evidence="1">
    <location>
        <begin position="321"/>
        <end position="346"/>
    </location>
</feature>
<keyword evidence="5" id="KW-1185">Reference proteome</keyword>
<comment type="caution">
    <text evidence="4">The sequence shown here is derived from an EMBL/GenBank/DDBJ whole genome shotgun (WGS) entry which is preliminary data.</text>
</comment>
<dbReference type="InterPro" id="IPR052336">
    <property type="entry name" value="MlaD_Phospholipid_Transporter"/>
</dbReference>
<dbReference type="GO" id="GO:0005576">
    <property type="term" value="C:extracellular region"/>
    <property type="evidence" value="ECO:0007669"/>
    <property type="project" value="TreeGrafter"/>
</dbReference>
<dbReference type="RefSeq" id="WP_151545726.1">
    <property type="nucleotide sequence ID" value="NZ_WBMR01000216.1"/>
</dbReference>
<feature type="domain" description="Mammalian cell entry C-terminal" evidence="3">
    <location>
        <begin position="115"/>
        <end position="299"/>
    </location>
</feature>
<proteinExistence type="predicted"/>
<dbReference type="InterPro" id="IPR024516">
    <property type="entry name" value="Mce_C"/>
</dbReference>
<dbReference type="PANTHER" id="PTHR33371:SF4">
    <property type="entry name" value="INTERMEMBRANE PHOSPHOLIPID TRANSPORT SYSTEM BINDING PROTEIN MLAD"/>
    <property type="match status" value="1"/>
</dbReference>
<sequence>MLRKLAGPASLVAAGLAVIAAATVAFLVLRPPAGTRITVYFHDAVGVYKGSDVRILGVKAGTVNSVRAEGTQVRAVLTVDHGIDVPAGANVVAIAPSLVADRYVQLTPAYTGGPKMATGAVIPVERTATPVELDQIYASITKLSKELGPGGVNKDGALSRVLGTGAENLQGNGQDIRTTTERMAQAAKTLSGSQKDLFATISNLSAFTSMLKTNDGQVRQAEQQLADVTGFLADDRDELDAALKALAAALAKVKVFIHDNREQISTNVAKLSKITQLLVDQRRSLAEALDDLPLAVTNVLNAYDPRSRTLMGRGDLTEMSLPLPATGRAAPAAPAAPAAGSPKGAP</sequence>
<dbReference type="OrthoDB" id="4516955at2"/>
<accession>A0A6L3VHP8</accession>
<dbReference type="PANTHER" id="PTHR33371">
    <property type="entry name" value="INTERMEMBRANE PHOSPHOLIPID TRANSPORT SYSTEM BINDING PROTEIN MLAD-RELATED"/>
    <property type="match status" value="1"/>
</dbReference>
<name>A0A6L3VHP8_9ACTN</name>
<dbReference type="Pfam" id="PF11887">
    <property type="entry name" value="Mce4_CUP1"/>
    <property type="match status" value="1"/>
</dbReference>
<evidence type="ECO:0000256" key="1">
    <source>
        <dbReference type="SAM" id="MobiDB-lite"/>
    </source>
</evidence>
<dbReference type="InterPro" id="IPR003399">
    <property type="entry name" value="Mce/MlaD"/>
</dbReference>
<feature type="domain" description="Mce/MlaD" evidence="2">
    <location>
        <begin position="34"/>
        <end position="108"/>
    </location>
</feature>
<evidence type="ECO:0000313" key="5">
    <source>
        <dbReference type="Proteomes" id="UP000483004"/>
    </source>
</evidence>
<dbReference type="Pfam" id="PF02470">
    <property type="entry name" value="MlaD"/>
    <property type="match status" value="1"/>
</dbReference>
<organism evidence="4 5">
    <name type="scientific">Actinomadura montaniterrae</name>
    <dbReference type="NCBI Taxonomy" id="1803903"/>
    <lineage>
        <taxon>Bacteria</taxon>
        <taxon>Bacillati</taxon>
        <taxon>Actinomycetota</taxon>
        <taxon>Actinomycetes</taxon>
        <taxon>Streptosporangiales</taxon>
        <taxon>Thermomonosporaceae</taxon>
        <taxon>Actinomadura</taxon>
    </lineage>
</organism>
<dbReference type="InterPro" id="IPR005693">
    <property type="entry name" value="Mce"/>
</dbReference>
<dbReference type="Proteomes" id="UP000483004">
    <property type="component" value="Unassembled WGS sequence"/>
</dbReference>
<evidence type="ECO:0000259" key="2">
    <source>
        <dbReference type="Pfam" id="PF02470"/>
    </source>
</evidence>
<gene>
    <name evidence="4" type="ORF">F9B16_41370</name>
</gene>
<evidence type="ECO:0000259" key="3">
    <source>
        <dbReference type="Pfam" id="PF11887"/>
    </source>
</evidence>
<feature type="compositionally biased region" description="Low complexity" evidence="1">
    <location>
        <begin position="322"/>
        <end position="346"/>
    </location>
</feature>
<dbReference type="NCBIfam" id="TIGR00996">
    <property type="entry name" value="Mtu_fam_mce"/>
    <property type="match status" value="1"/>
</dbReference>
<evidence type="ECO:0000313" key="4">
    <source>
        <dbReference type="EMBL" id="KAB2364756.1"/>
    </source>
</evidence>
<protein>
    <submittedName>
        <fullName evidence="4">MCE family protein</fullName>
    </submittedName>
</protein>